<dbReference type="EMBL" id="SPOF01000031">
    <property type="protein sequence ID" value="TIB10412.1"/>
    <property type="molecule type" value="Genomic_DNA"/>
</dbReference>
<proteinExistence type="predicted"/>
<gene>
    <name evidence="1" type="ORF">E3P90_02870</name>
</gene>
<dbReference type="GO" id="GO:0033499">
    <property type="term" value="P:galactose catabolic process via UDP-galactose, Leloir pathway"/>
    <property type="evidence" value="ECO:0007669"/>
    <property type="project" value="TreeGrafter"/>
</dbReference>
<dbReference type="PANTHER" id="PTHR10091">
    <property type="entry name" value="ALDOSE-1-EPIMERASE"/>
    <property type="match status" value="1"/>
</dbReference>
<organism evidence="1 2">
    <name type="scientific">Wallemia ichthyophaga</name>
    <dbReference type="NCBI Taxonomy" id="245174"/>
    <lineage>
        <taxon>Eukaryota</taxon>
        <taxon>Fungi</taxon>
        <taxon>Dikarya</taxon>
        <taxon>Basidiomycota</taxon>
        <taxon>Wallemiomycotina</taxon>
        <taxon>Wallemiomycetes</taxon>
        <taxon>Wallemiales</taxon>
        <taxon>Wallemiaceae</taxon>
        <taxon>Wallemia</taxon>
    </lineage>
</organism>
<dbReference type="PANTHER" id="PTHR10091:SF0">
    <property type="entry name" value="GALACTOSE MUTAROTASE"/>
    <property type="match status" value="1"/>
</dbReference>
<dbReference type="GO" id="GO:0004034">
    <property type="term" value="F:aldose 1-epimerase activity"/>
    <property type="evidence" value="ECO:0007669"/>
    <property type="project" value="TreeGrafter"/>
</dbReference>
<evidence type="ECO:0000313" key="1">
    <source>
        <dbReference type="EMBL" id="TIB10412.1"/>
    </source>
</evidence>
<dbReference type="Pfam" id="PF01263">
    <property type="entry name" value="Aldose_epim"/>
    <property type="match status" value="1"/>
</dbReference>
<name>A0A4T0HZ02_WALIC</name>
<dbReference type="Proteomes" id="UP000306954">
    <property type="component" value="Unassembled WGS sequence"/>
</dbReference>
<reference evidence="1 2" key="1">
    <citation type="submission" date="2019-03" db="EMBL/GenBank/DDBJ databases">
        <title>Sequencing 23 genomes of Wallemia ichthyophaga.</title>
        <authorList>
            <person name="Gostincar C."/>
        </authorList>
    </citation>
    <scope>NUCLEOTIDE SEQUENCE [LARGE SCALE GENOMIC DNA]</scope>
    <source>
        <strain evidence="1 2">EXF-8621</strain>
    </source>
</reference>
<dbReference type="InterPro" id="IPR011013">
    <property type="entry name" value="Gal_mutarotase_sf_dom"/>
</dbReference>
<dbReference type="Gene3D" id="2.70.98.10">
    <property type="match status" value="1"/>
</dbReference>
<comment type="caution">
    <text evidence="1">The sequence shown here is derived from an EMBL/GenBank/DDBJ whole genome shotgun (WGS) entry which is preliminary data.</text>
</comment>
<dbReference type="GO" id="GO:0006006">
    <property type="term" value="P:glucose metabolic process"/>
    <property type="evidence" value="ECO:0007669"/>
    <property type="project" value="TreeGrafter"/>
</dbReference>
<dbReference type="InterPro" id="IPR014718">
    <property type="entry name" value="GH-type_carb-bd"/>
</dbReference>
<protein>
    <recommendedName>
        <fullName evidence="3">Aldose 1-epimerase</fullName>
    </recommendedName>
</protein>
<dbReference type="GO" id="GO:0030246">
    <property type="term" value="F:carbohydrate binding"/>
    <property type="evidence" value="ECO:0007669"/>
    <property type="project" value="InterPro"/>
</dbReference>
<dbReference type="SUPFAM" id="SSF74650">
    <property type="entry name" value="Galactose mutarotase-like"/>
    <property type="match status" value="1"/>
</dbReference>
<accession>A0A4T0HZ02</accession>
<evidence type="ECO:0000313" key="2">
    <source>
        <dbReference type="Proteomes" id="UP000306954"/>
    </source>
</evidence>
<sequence length="373" mass="41548">MQITSPNNRITLQVLEFGLTVHSLQINLSNGETIDVIPAPDVEDHKKSKFLHTIIGRYTNRLPVGNHQIDSSTSFTPQLVEGDSVSLHGGVDAFDKKLFAPIKLEQAQLYAENDRLPNHSMALFNYVSSSGENGYPGTMLVEAAFFLSDHSLILTHRAKMLDEVACPINLTQHWGFNLTADQVKSSTIADHDLYLNARSIAETDPATKLATGKSVAIQGTPFDFSTQRKIGDREIVQDHYYLFDRNARGIDRTIAHSLQDVKPATEIAQTHQPQLTLESGDVALRFHTNQSGVMFYAGGKFDKSAAHRKPCHVDDKDRDAAYPRHGSAFFEFHHPLATFLHDEYAAHANTSTILNKDEGNVYQNWAKIDVVVK</sequence>
<dbReference type="InterPro" id="IPR008183">
    <property type="entry name" value="Aldose_1/G6P_1-epimerase"/>
</dbReference>
<dbReference type="AlphaFoldDB" id="A0A4T0HZ02"/>
<evidence type="ECO:0008006" key="3">
    <source>
        <dbReference type="Google" id="ProtNLM"/>
    </source>
</evidence>